<feature type="domain" description="DUF397" evidence="1">
    <location>
        <begin position="5"/>
        <end position="55"/>
    </location>
</feature>
<dbReference type="EMBL" id="BMVB01000007">
    <property type="protein sequence ID" value="GHC48881.1"/>
    <property type="molecule type" value="Genomic_DNA"/>
</dbReference>
<gene>
    <name evidence="2" type="ORF">GCM10010507_25640</name>
</gene>
<dbReference type="Pfam" id="PF04149">
    <property type="entry name" value="DUF397"/>
    <property type="match status" value="1"/>
</dbReference>
<accession>A0A918TI62</accession>
<reference evidence="2" key="1">
    <citation type="journal article" date="2014" name="Int. J. Syst. Evol. Microbiol.">
        <title>Complete genome sequence of Corynebacterium casei LMG S-19264T (=DSM 44701T), isolated from a smear-ripened cheese.</title>
        <authorList>
            <consortium name="US DOE Joint Genome Institute (JGI-PGF)"/>
            <person name="Walter F."/>
            <person name="Albersmeier A."/>
            <person name="Kalinowski J."/>
            <person name="Ruckert C."/>
        </authorList>
    </citation>
    <scope>NUCLEOTIDE SEQUENCE</scope>
    <source>
        <strain evidence="2">JCM 4633</strain>
    </source>
</reference>
<organism evidence="2 3">
    <name type="scientific">Streptomyces cinnamoneus</name>
    <name type="common">Streptoverticillium cinnamoneum</name>
    <dbReference type="NCBI Taxonomy" id="53446"/>
    <lineage>
        <taxon>Bacteria</taxon>
        <taxon>Bacillati</taxon>
        <taxon>Actinomycetota</taxon>
        <taxon>Actinomycetes</taxon>
        <taxon>Kitasatosporales</taxon>
        <taxon>Streptomycetaceae</taxon>
        <taxon>Streptomyces</taxon>
        <taxon>Streptomyces cinnamoneus group</taxon>
    </lineage>
</organism>
<sequence>MSEIRWQKSSFSTDAVECVELADSMGRVLIRESDTPGTVIRTTPHRLRALLASVKADA</sequence>
<dbReference type="RefSeq" id="WP_190109866.1">
    <property type="nucleotide sequence ID" value="NZ_BMVB01000007.1"/>
</dbReference>
<evidence type="ECO:0000313" key="2">
    <source>
        <dbReference type="EMBL" id="GHC48881.1"/>
    </source>
</evidence>
<protein>
    <recommendedName>
        <fullName evidence="1">DUF397 domain-containing protein</fullName>
    </recommendedName>
</protein>
<evidence type="ECO:0000259" key="1">
    <source>
        <dbReference type="Pfam" id="PF04149"/>
    </source>
</evidence>
<dbReference type="InterPro" id="IPR007278">
    <property type="entry name" value="DUF397"/>
</dbReference>
<dbReference type="Proteomes" id="UP000646244">
    <property type="component" value="Unassembled WGS sequence"/>
</dbReference>
<dbReference type="AlphaFoldDB" id="A0A918TI62"/>
<proteinExistence type="predicted"/>
<reference evidence="2" key="2">
    <citation type="submission" date="2020-09" db="EMBL/GenBank/DDBJ databases">
        <authorList>
            <person name="Sun Q."/>
            <person name="Ohkuma M."/>
        </authorList>
    </citation>
    <scope>NUCLEOTIDE SEQUENCE</scope>
    <source>
        <strain evidence="2">JCM 4633</strain>
    </source>
</reference>
<evidence type="ECO:0000313" key="3">
    <source>
        <dbReference type="Proteomes" id="UP000646244"/>
    </source>
</evidence>
<name>A0A918TI62_STRCJ</name>
<comment type="caution">
    <text evidence="2">The sequence shown here is derived from an EMBL/GenBank/DDBJ whole genome shotgun (WGS) entry which is preliminary data.</text>
</comment>